<dbReference type="GO" id="GO:0005506">
    <property type="term" value="F:iron ion binding"/>
    <property type="evidence" value="ECO:0007669"/>
    <property type="project" value="UniProtKB-UniRule"/>
</dbReference>
<dbReference type="SMART" id="SM00702">
    <property type="entry name" value="P4Hc"/>
    <property type="match status" value="1"/>
</dbReference>
<evidence type="ECO:0000313" key="9">
    <source>
        <dbReference type="EMBL" id="ACL93494.1"/>
    </source>
</evidence>
<dbReference type="InterPro" id="IPR006620">
    <property type="entry name" value="Pro_4_hyd_alph"/>
</dbReference>
<dbReference type="EMBL" id="CP001340">
    <property type="protein sequence ID" value="ACL93494.1"/>
    <property type="molecule type" value="Genomic_DNA"/>
</dbReference>
<dbReference type="RefSeq" id="WP_012639859.1">
    <property type="nucleotide sequence ID" value="NC_011916.1"/>
</dbReference>
<accession>A0A0H3C539</accession>
<sequence length="229" mass="25442">MPMMLQIPEVLTKAQVAECRAILDAGPWVDGNVTSGFQAAMAKNNEQLPQDSAEARHVGAIIVQALEANPLFVSAALPRTILSPMFNRYGEGMGFRDHVDNAIRRDPVTGQRLRTDLSCTLFLAEPEDYDGGELVVNDLYGDHVVKLAAGDAILYPSTSLHHVTTVTRGRRTASFFWIQSLIRDDARRSLLLDMDVAIQQLSRKVERDDEAILSLTGVYHNLLRQWAEV</sequence>
<evidence type="ECO:0000313" key="10">
    <source>
        <dbReference type="Proteomes" id="UP000001364"/>
    </source>
</evidence>
<dbReference type="Proteomes" id="UP000001364">
    <property type="component" value="Chromosome"/>
</dbReference>
<dbReference type="PANTHER" id="PTHR41536:SF1">
    <property type="entry name" value="PKHD-TYPE HYDROXYLASE YBIX"/>
    <property type="match status" value="1"/>
</dbReference>
<keyword evidence="6 7" id="KW-0408">Iron</keyword>
<feature type="binding site" evidence="7">
    <location>
        <position position="98"/>
    </location>
    <ligand>
        <name>Fe cation</name>
        <dbReference type="ChEBI" id="CHEBI:24875"/>
    </ligand>
</feature>
<evidence type="ECO:0000256" key="3">
    <source>
        <dbReference type="ARBA" id="ARBA00022896"/>
    </source>
</evidence>
<feature type="binding site" evidence="7">
    <location>
        <position position="100"/>
    </location>
    <ligand>
        <name>Fe cation</name>
        <dbReference type="ChEBI" id="CHEBI:24875"/>
    </ligand>
</feature>
<gene>
    <name evidence="9" type="ordered locus">CCNA_00027</name>
</gene>
<evidence type="ECO:0000256" key="2">
    <source>
        <dbReference type="ARBA" id="ARBA00022723"/>
    </source>
</evidence>
<dbReference type="GO" id="GO:0016706">
    <property type="term" value="F:2-oxoglutarate-dependent dioxygenase activity"/>
    <property type="evidence" value="ECO:0007669"/>
    <property type="project" value="UniProtKB-UniRule"/>
</dbReference>
<keyword evidence="5 7" id="KW-0560">Oxidoreductase</keyword>
<evidence type="ECO:0000256" key="1">
    <source>
        <dbReference type="ARBA" id="ARBA00001961"/>
    </source>
</evidence>
<dbReference type="Pfam" id="PF13640">
    <property type="entry name" value="2OG-FeII_Oxy_3"/>
    <property type="match status" value="1"/>
</dbReference>
<dbReference type="InterPro" id="IPR041097">
    <property type="entry name" value="PKHD_C"/>
</dbReference>
<comment type="cofactor">
    <cofactor evidence="1 7">
        <name>L-ascorbate</name>
        <dbReference type="ChEBI" id="CHEBI:38290"/>
    </cofactor>
</comment>
<feature type="binding site" evidence="7">
    <location>
        <position position="171"/>
    </location>
    <ligand>
        <name>2-oxoglutarate</name>
        <dbReference type="ChEBI" id="CHEBI:16810"/>
    </ligand>
</feature>
<dbReference type="PATRIC" id="fig|565050.3.peg.28"/>
<reference evidence="9 10" key="1">
    <citation type="journal article" date="2010" name="J. Bacteriol.">
        <title>The genetic basis of laboratory adaptation in Caulobacter crescentus.</title>
        <authorList>
            <person name="Marks M.E."/>
            <person name="Castro-Rojas C.M."/>
            <person name="Teiling C."/>
            <person name="Du L."/>
            <person name="Kapatral V."/>
            <person name="Walunas T.L."/>
            <person name="Crosson S."/>
        </authorList>
    </citation>
    <scope>NUCLEOTIDE SEQUENCE [LARGE SCALE GENOMIC DNA]</scope>
    <source>
        <strain evidence="10">NA1000 / CB15N</strain>
    </source>
</reference>
<dbReference type="InterPro" id="IPR044862">
    <property type="entry name" value="Pro_4_hyd_alph_FE2OG_OXY"/>
</dbReference>
<feature type="binding site" evidence="7">
    <location>
        <position position="161"/>
    </location>
    <ligand>
        <name>Fe cation</name>
        <dbReference type="ChEBI" id="CHEBI:24875"/>
    </ligand>
</feature>
<evidence type="ECO:0000256" key="6">
    <source>
        <dbReference type="ARBA" id="ARBA00023004"/>
    </source>
</evidence>
<proteinExistence type="inferred from homology"/>
<evidence type="ECO:0000259" key="8">
    <source>
        <dbReference type="PROSITE" id="PS51471"/>
    </source>
</evidence>
<dbReference type="Gene3D" id="2.60.120.620">
    <property type="entry name" value="q2cbj1_9rhob like domain"/>
    <property type="match status" value="1"/>
</dbReference>
<dbReference type="Pfam" id="PF18331">
    <property type="entry name" value="PKHD_C"/>
    <property type="match status" value="1"/>
</dbReference>
<dbReference type="InterPro" id="IPR023550">
    <property type="entry name" value="PKHD_hydroxylase"/>
</dbReference>
<dbReference type="KEGG" id="ccs:CCNA_00027"/>
<dbReference type="HAMAP" id="MF_00657">
    <property type="entry name" value="Hydroxyl_YbiX"/>
    <property type="match status" value="1"/>
</dbReference>
<dbReference type="RefSeq" id="YP_002515402.1">
    <property type="nucleotide sequence ID" value="NC_011916.1"/>
</dbReference>
<dbReference type="OrthoDB" id="9812472at2"/>
<dbReference type="NCBIfam" id="NF003974">
    <property type="entry name" value="PRK05467.1-3"/>
    <property type="match status" value="1"/>
</dbReference>
<keyword evidence="2 7" id="KW-0479">Metal-binding</keyword>
<evidence type="ECO:0000256" key="5">
    <source>
        <dbReference type="ARBA" id="ARBA00023002"/>
    </source>
</evidence>
<dbReference type="NCBIfam" id="NF003973">
    <property type="entry name" value="PRK05467.1-2"/>
    <property type="match status" value="1"/>
</dbReference>
<dbReference type="GO" id="GO:0006974">
    <property type="term" value="P:DNA damage response"/>
    <property type="evidence" value="ECO:0007669"/>
    <property type="project" value="TreeGrafter"/>
</dbReference>
<dbReference type="Gene3D" id="4.10.860.20">
    <property type="entry name" value="Rabenosyn, Rab binding domain"/>
    <property type="match status" value="1"/>
</dbReference>
<feature type="domain" description="Fe2OG dioxygenase" evidence="8">
    <location>
        <begin position="80"/>
        <end position="180"/>
    </location>
</feature>
<keyword evidence="4 7" id="KW-0223">Dioxygenase</keyword>
<dbReference type="InterPro" id="IPR005123">
    <property type="entry name" value="Oxoglu/Fe-dep_dioxygenase_dom"/>
</dbReference>
<dbReference type="AlphaFoldDB" id="A0A0H3C539"/>
<keyword evidence="10" id="KW-1185">Reference proteome</keyword>
<dbReference type="HOGENOM" id="CLU_106663_0_0_5"/>
<evidence type="ECO:0000256" key="7">
    <source>
        <dbReference type="HAMAP-Rule" id="MF_00657"/>
    </source>
</evidence>
<dbReference type="PhylomeDB" id="A0A0H3C539"/>
<comment type="cofactor">
    <cofactor evidence="7">
        <name>Fe(2+)</name>
        <dbReference type="ChEBI" id="CHEBI:29033"/>
    </cofactor>
    <text evidence="7">Binds 1 Fe(2+) ion per subunit.</text>
</comment>
<protein>
    <submittedName>
        <fullName evidence="9">2OG-Fe(II) oxygenase</fullName>
    </submittedName>
</protein>
<keyword evidence="3 7" id="KW-0847">Vitamin C</keyword>
<dbReference type="PANTHER" id="PTHR41536">
    <property type="entry name" value="PKHD-TYPE HYDROXYLASE YBIX"/>
    <property type="match status" value="1"/>
</dbReference>
<organism evidence="9 10">
    <name type="scientific">Caulobacter vibrioides (strain NA1000 / CB15N)</name>
    <name type="common">Caulobacter crescentus</name>
    <dbReference type="NCBI Taxonomy" id="565050"/>
    <lineage>
        <taxon>Bacteria</taxon>
        <taxon>Pseudomonadati</taxon>
        <taxon>Pseudomonadota</taxon>
        <taxon>Alphaproteobacteria</taxon>
        <taxon>Caulobacterales</taxon>
        <taxon>Caulobacteraceae</taxon>
        <taxon>Caulobacter</taxon>
    </lineage>
</organism>
<dbReference type="PROSITE" id="PS51471">
    <property type="entry name" value="FE2OG_OXY"/>
    <property type="match status" value="1"/>
</dbReference>
<dbReference type="NCBIfam" id="NF003975">
    <property type="entry name" value="PRK05467.1-4"/>
    <property type="match status" value="1"/>
</dbReference>
<dbReference type="GO" id="GO:0031418">
    <property type="term" value="F:L-ascorbic acid binding"/>
    <property type="evidence" value="ECO:0007669"/>
    <property type="project" value="UniProtKB-KW"/>
</dbReference>
<evidence type="ECO:0000256" key="4">
    <source>
        <dbReference type="ARBA" id="ARBA00022964"/>
    </source>
</evidence>
<dbReference type="GeneID" id="7332117"/>
<dbReference type="SMR" id="A0A0H3C539"/>
<name>A0A0H3C539_CAUVN</name>
<dbReference type="GO" id="GO:0006879">
    <property type="term" value="P:intracellular iron ion homeostasis"/>
    <property type="evidence" value="ECO:0007669"/>
    <property type="project" value="TreeGrafter"/>
</dbReference>